<name>A0A7R7TY72_9MYCO</name>
<keyword evidence="2" id="KW-1185">Reference proteome</keyword>
<sequence>MVNTSVFVAAAGTLHAAHPAAAVAAAATEKSVDRRFG</sequence>
<gene>
    <name evidence="1" type="ORF">MHEC_36710</name>
</gene>
<evidence type="ECO:0000313" key="2">
    <source>
        <dbReference type="Proteomes" id="UP000595446"/>
    </source>
</evidence>
<evidence type="ECO:0000313" key="1">
    <source>
        <dbReference type="EMBL" id="BCO37238.1"/>
    </source>
</evidence>
<dbReference type="EMBL" id="AP024237">
    <property type="protein sequence ID" value="BCO37238.1"/>
    <property type="molecule type" value="Genomic_DNA"/>
</dbReference>
<organism evidence="1 2">
    <name type="scientific">Mycobacterium heckeshornense</name>
    <dbReference type="NCBI Taxonomy" id="110505"/>
    <lineage>
        <taxon>Bacteria</taxon>
        <taxon>Bacillati</taxon>
        <taxon>Actinomycetota</taxon>
        <taxon>Actinomycetes</taxon>
        <taxon>Mycobacteriales</taxon>
        <taxon>Mycobacteriaceae</taxon>
        <taxon>Mycobacterium</taxon>
    </lineage>
</organism>
<dbReference type="Proteomes" id="UP000595446">
    <property type="component" value="Chromosome"/>
</dbReference>
<dbReference type="AlphaFoldDB" id="A0A7R7TY72"/>
<reference evidence="1 2" key="1">
    <citation type="submission" date="2020-12" db="EMBL/GenBank/DDBJ databases">
        <title>Complete genome sequence of Mycobacterium heckeshornense JCM 15655T, closely related to a pathogenic non-tuberculous mycobacterial species Mycobacterium xenopi.</title>
        <authorList>
            <person name="Yoshida M."/>
            <person name="Fukano H."/>
            <person name="Asakura T."/>
            <person name="Suzuki M."/>
            <person name="Hoshino Y."/>
        </authorList>
    </citation>
    <scope>NUCLEOTIDE SEQUENCE [LARGE SCALE GENOMIC DNA]</scope>
    <source>
        <strain evidence="1 2">JCM 15655</strain>
    </source>
</reference>
<protein>
    <submittedName>
        <fullName evidence="1">Uncharacterized protein</fullName>
    </submittedName>
</protein>
<accession>A0A7R7TY72</accession>
<proteinExistence type="predicted"/>